<reference evidence="7 8" key="1">
    <citation type="submission" date="2015-02" db="EMBL/GenBank/DDBJ databases">
        <title>Draft genome sequence of Lactobacillus collinoides CUPV2371 isolated from a natural cider, the first genome sequence of a strain of this species.</title>
        <authorList>
            <person name="Puertas A.I."/>
            <person name="Spano G."/>
            <person name="Capozzi V."/>
            <person name="Lamontanara A."/>
            <person name="Orru L."/>
            <person name="Duenas M.T."/>
        </authorList>
    </citation>
    <scope>NUCLEOTIDE SEQUENCE [LARGE SCALE GENOMIC DNA]</scope>
    <source>
        <strain evidence="7 8">237</strain>
    </source>
</reference>
<dbReference type="InterPro" id="IPR050833">
    <property type="entry name" value="Poly_Biosynth_Transport"/>
</dbReference>
<evidence type="ECO:0000256" key="3">
    <source>
        <dbReference type="ARBA" id="ARBA00022692"/>
    </source>
</evidence>
<organism evidence="7 8">
    <name type="scientific">Secundilactobacillus collinoides</name>
    <name type="common">Lactobacillus collinoides</name>
    <dbReference type="NCBI Taxonomy" id="33960"/>
    <lineage>
        <taxon>Bacteria</taxon>
        <taxon>Bacillati</taxon>
        <taxon>Bacillota</taxon>
        <taxon>Bacilli</taxon>
        <taxon>Lactobacillales</taxon>
        <taxon>Lactobacillaceae</taxon>
        <taxon>Secundilactobacillus</taxon>
    </lineage>
</organism>
<dbReference type="AlphaFoldDB" id="A0A166H622"/>
<dbReference type="InterPro" id="IPR002797">
    <property type="entry name" value="Polysacc_synth"/>
</dbReference>
<feature type="transmembrane region" description="Helical" evidence="6">
    <location>
        <begin position="465"/>
        <end position="488"/>
    </location>
</feature>
<feature type="transmembrane region" description="Helical" evidence="6">
    <location>
        <begin position="438"/>
        <end position="459"/>
    </location>
</feature>
<feature type="transmembrane region" description="Helical" evidence="6">
    <location>
        <begin position="311"/>
        <end position="337"/>
    </location>
</feature>
<dbReference type="OrthoDB" id="8609648at2"/>
<dbReference type="GO" id="GO:0005886">
    <property type="term" value="C:plasma membrane"/>
    <property type="evidence" value="ECO:0007669"/>
    <property type="project" value="UniProtKB-SubCell"/>
</dbReference>
<dbReference type="PATRIC" id="fig|33960.6.peg.1824"/>
<dbReference type="EMBL" id="JYDC01000036">
    <property type="protein sequence ID" value="KZL41497.1"/>
    <property type="molecule type" value="Genomic_DNA"/>
</dbReference>
<sequence>MKNNSPRIETSKKNAIYGVFLQFFTLLMSFVVRSIFIKTLGNEFLGLDSLFKNLLNLMSFTELGVGVAISSSLYEPLANNNTVLIKSLINLLKRFYNWIITIIIMAGMIMTVLLPLFINGSMPFGARLAFCLYFLNSAATYMLVVNRTLLIADQKSYINSVNQFVFLFMQYCIQIILLLVGSSYIIYLVAQLISTLLSNLSLSVTSHKIYPYLKDTDAGKLPPEFVRHLRENVIGMISAKFGGIILTSSDNLVLSIFVNLSTVGNYTNYTTVINGITTLLNTGINAITASVGNLGTEKDFGKERKTFFQLYWGNAILIMNISFGLYFFFGTFIRLWVGSQYQLSEMTTLAIIFLFFQNQLRQISITFQIAHSLFWQQRYKSLVEAGTNLAFSVAFVKIFGLGILGVVSGTIMSNLLINSWWEPLIVFKSAFHSRMKRYWLTYILVNFIFVICLLAIHLIKNLETAFFPLCLYYVFFCIIFNLTLFVTVPDFKKLLLKLFNR</sequence>
<keyword evidence="8" id="KW-1185">Reference proteome</keyword>
<dbReference type="RefSeq" id="WP_063285378.1">
    <property type="nucleotide sequence ID" value="NZ_JYDC01000036.1"/>
</dbReference>
<dbReference type="Proteomes" id="UP000076480">
    <property type="component" value="Unassembled WGS sequence"/>
</dbReference>
<comment type="caution">
    <text evidence="7">The sequence shown here is derived from an EMBL/GenBank/DDBJ whole genome shotgun (WGS) entry which is preliminary data.</text>
</comment>
<evidence type="ECO:0000256" key="4">
    <source>
        <dbReference type="ARBA" id="ARBA00022989"/>
    </source>
</evidence>
<evidence type="ECO:0000256" key="5">
    <source>
        <dbReference type="ARBA" id="ARBA00023136"/>
    </source>
</evidence>
<dbReference type="PANTHER" id="PTHR30250">
    <property type="entry name" value="PST FAMILY PREDICTED COLANIC ACID TRANSPORTER"/>
    <property type="match status" value="1"/>
</dbReference>
<feature type="transmembrane region" description="Helical" evidence="6">
    <location>
        <begin position="124"/>
        <end position="144"/>
    </location>
</feature>
<gene>
    <name evidence="7" type="ORF">TY91_06405</name>
</gene>
<dbReference type="PANTHER" id="PTHR30250:SF26">
    <property type="entry name" value="PSMA PROTEIN"/>
    <property type="match status" value="1"/>
</dbReference>
<comment type="subcellular location">
    <subcellularLocation>
        <location evidence="1">Cell membrane</location>
        <topology evidence="1">Multi-pass membrane protein</topology>
    </subcellularLocation>
</comment>
<proteinExistence type="predicted"/>
<feature type="transmembrane region" description="Helical" evidence="6">
    <location>
        <begin position="164"/>
        <end position="190"/>
    </location>
</feature>
<feature type="transmembrane region" description="Helical" evidence="6">
    <location>
        <begin position="95"/>
        <end position="118"/>
    </location>
</feature>
<name>A0A166H622_SECCO</name>
<dbReference type="Pfam" id="PF01943">
    <property type="entry name" value="Polysacc_synt"/>
    <property type="match status" value="1"/>
</dbReference>
<evidence type="ECO:0000313" key="8">
    <source>
        <dbReference type="Proteomes" id="UP000076480"/>
    </source>
</evidence>
<evidence type="ECO:0000313" key="7">
    <source>
        <dbReference type="EMBL" id="KZL41497.1"/>
    </source>
</evidence>
<evidence type="ECO:0000256" key="2">
    <source>
        <dbReference type="ARBA" id="ARBA00022475"/>
    </source>
</evidence>
<keyword evidence="3 6" id="KW-0812">Transmembrane</keyword>
<keyword evidence="4 6" id="KW-1133">Transmembrane helix</keyword>
<evidence type="ECO:0000256" key="6">
    <source>
        <dbReference type="SAM" id="Phobius"/>
    </source>
</evidence>
<evidence type="ECO:0000256" key="1">
    <source>
        <dbReference type="ARBA" id="ARBA00004651"/>
    </source>
</evidence>
<feature type="transmembrane region" description="Helical" evidence="6">
    <location>
        <begin position="389"/>
        <end position="417"/>
    </location>
</feature>
<keyword evidence="2" id="KW-1003">Cell membrane</keyword>
<feature type="transmembrane region" description="Helical" evidence="6">
    <location>
        <begin position="15"/>
        <end position="37"/>
    </location>
</feature>
<keyword evidence="5 6" id="KW-0472">Membrane</keyword>
<accession>A0A166H622</accession>
<protein>
    <submittedName>
        <fullName evidence="7">Flippase</fullName>
    </submittedName>
</protein>